<dbReference type="Proteomes" id="UP000010475">
    <property type="component" value="Chromosome"/>
</dbReference>
<dbReference type="RefSeq" id="WP_015207669.1">
    <property type="nucleotide sequence ID" value="NC_019757.1"/>
</dbReference>
<gene>
    <name evidence="1" type="ORF">Cylst_2179</name>
</gene>
<dbReference type="HOGENOM" id="CLU_3182759_0_0_3"/>
<dbReference type="STRING" id="56107.Cylst_2179"/>
<sequence length="46" mass="4769">MMVLSLGGVGTATLNSSLNSRIFLIDRKLLVAIALLAGEAIAPLFP</sequence>
<dbReference type="KEGG" id="csg:Cylst_2179"/>
<dbReference type="AlphaFoldDB" id="K9WVK6"/>
<evidence type="ECO:0000313" key="1">
    <source>
        <dbReference type="EMBL" id="AFZ24415.1"/>
    </source>
</evidence>
<reference evidence="1 2" key="1">
    <citation type="submission" date="2012-06" db="EMBL/GenBank/DDBJ databases">
        <title>Finished chromosome of genome of Cylindrospermum stagnale PCC 7417.</title>
        <authorList>
            <consortium name="US DOE Joint Genome Institute"/>
            <person name="Gugger M."/>
            <person name="Coursin T."/>
            <person name="Rippka R."/>
            <person name="Tandeau De Marsac N."/>
            <person name="Huntemann M."/>
            <person name="Wei C.-L."/>
            <person name="Han J."/>
            <person name="Detter J.C."/>
            <person name="Han C."/>
            <person name="Tapia R."/>
            <person name="Chen A."/>
            <person name="Kyrpides N."/>
            <person name="Mavromatis K."/>
            <person name="Markowitz V."/>
            <person name="Szeto E."/>
            <person name="Ivanova N."/>
            <person name="Pagani I."/>
            <person name="Pati A."/>
            <person name="Goodwin L."/>
            <person name="Nordberg H.P."/>
            <person name="Cantor M.N."/>
            <person name="Hua S.X."/>
            <person name="Woyke T."/>
            <person name="Kerfeld C.A."/>
        </authorList>
    </citation>
    <scope>NUCLEOTIDE SEQUENCE [LARGE SCALE GENOMIC DNA]</scope>
    <source>
        <strain evidence="1 2">PCC 7417</strain>
    </source>
</reference>
<accession>K9WVK6</accession>
<dbReference type="EMBL" id="CP003642">
    <property type="protein sequence ID" value="AFZ24415.1"/>
    <property type="molecule type" value="Genomic_DNA"/>
</dbReference>
<evidence type="ECO:0000313" key="2">
    <source>
        <dbReference type="Proteomes" id="UP000010475"/>
    </source>
</evidence>
<organism evidence="1 2">
    <name type="scientific">Cylindrospermum stagnale PCC 7417</name>
    <dbReference type="NCBI Taxonomy" id="56107"/>
    <lineage>
        <taxon>Bacteria</taxon>
        <taxon>Bacillati</taxon>
        <taxon>Cyanobacteriota</taxon>
        <taxon>Cyanophyceae</taxon>
        <taxon>Nostocales</taxon>
        <taxon>Nostocaceae</taxon>
        <taxon>Cylindrospermum</taxon>
    </lineage>
</organism>
<keyword evidence="2" id="KW-1185">Reference proteome</keyword>
<proteinExistence type="predicted"/>
<name>K9WVK6_9NOST</name>
<protein>
    <submittedName>
        <fullName evidence="1">Uncharacterized protein</fullName>
    </submittedName>
</protein>